<dbReference type="InterPro" id="IPR001944">
    <property type="entry name" value="Glycoside_Hdrlase_35"/>
</dbReference>
<name>A0A2I0WZE9_9ASPA</name>
<reference evidence="5 6" key="2">
    <citation type="journal article" date="2017" name="Nature">
        <title>The Apostasia genome and the evolution of orchids.</title>
        <authorList>
            <person name="Zhang G.Q."/>
            <person name="Liu K.W."/>
            <person name="Li Z."/>
            <person name="Lohaus R."/>
            <person name="Hsiao Y.Y."/>
            <person name="Niu S.C."/>
            <person name="Wang J.Y."/>
            <person name="Lin Y.C."/>
            <person name="Xu Q."/>
            <person name="Chen L.J."/>
            <person name="Yoshida K."/>
            <person name="Fujiwara S."/>
            <person name="Wang Z.W."/>
            <person name="Zhang Y.Q."/>
            <person name="Mitsuda N."/>
            <person name="Wang M."/>
            <person name="Liu G.H."/>
            <person name="Pecoraro L."/>
            <person name="Huang H.X."/>
            <person name="Xiao X.J."/>
            <person name="Lin M."/>
            <person name="Wu X.Y."/>
            <person name="Wu W.L."/>
            <person name="Chen Y.Y."/>
            <person name="Chang S.B."/>
            <person name="Sakamoto S."/>
            <person name="Ohme-Takagi M."/>
            <person name="Yagi M."/>
            <person name="Zeng S.J."/>
            <person name="Shen C.Y."/>
            <person name="Yeh C.M."/>
            <person name="Luo Y.B."/>
            <person name="Tsai W.C."/>
            <person name="Van de Peer Y."/>
            <person name="Liu Z.J."/>
        </authorList>
    </citation>
    <scope>NUCLEOTIDE SEQUENCE [LARGE SCALE GENOMIC DNA]</scope>
    <source>
        <tissue evidence="5">The whole plant</tissue>
    </source>
</reference>
<reference evidence="5 6" key="1">
    <citation type="journal article" date="2016" name="Sci. Rep.">
        <title>The Dendrobium catenatum Lindl. genome sequence provides insights into polysaccharide synthase, floral development and adaptive evolution.</title>
        <authorList>
            <person name="Zhang G.Q."/>
            <person name="Xu Q."/>
            <person name="Bian C."/>
            <person name="Tsai W.C."/>
            <person name="Yeh C.M."/>
            <person name="Liu K.W."/>
            <person name="Yoshida K."/>
            <person name="Zhang L.S."/>
            <person name="Chang S.B."/>
            <person name="Chen F."/>
            <person name="Shi Y."/>
            <person name="Su Y.Y."/>
            <person name="Zhang Y.Q."/>
            <person name="Chen L.J."/>
            <person name="Yin Y."/>
            <person name="Lin M."/>
            <person name="Huang H."/>
            <person name="Deng H."/>
            <person name="Wang Z.W."/>
            <person name="Zhu S.L."/>
            <person name="Zhao X."/>
            <person name="Deng C."/>
            <person name="Niu S.C."/>
            <person name="Huang J."/>
            <person name="Wang M."/>
            <person name="Liu G.H."/>
            <person name="Yang H.J."/>
            <person name="Xiao X.J."/>
            <person name="Hsiao Y.Y."/>
            <person name="Wu W.L."/>
            <person name="Chen Y.Y."/>
            <person name="Mitsuda N."/>
            <person name="Ohme-Takagi M."/>
            <person name="Luo Y.B."/>
            <person name="Van de Peer Y."/>
            <person name="Liu Z.J."/>
        </authorList>
    </citation>
    <scope>NUCLEOTIDE SEQUENCE [LARGE SCALE GENOMIC DNA]</scope>
    <source>
        <tissue evidence="5">The whole plant</tissue>
    </source>
</reference>
<dbReference type="SUPFAM" id="SSF51445">
    <property type="entry name" value="(Trans)glycosidases"/>
    <property type="match status" value="1"/>
</dbReference>
<dbReference type="InterPro" id="IPR031330">
    <property type="entry name" value="Gly_Hdrlase_35_cat"/>
</dbReference>
<comment type="catalytic activity">
    <reaction evidence="1">
        <text>Hydrolysis of terminal non-reducing beta-D-galactose residues in beta-D-galactosides.</text>
        <dbReference type="EC" id="3.2.1.23"/>
    </reaction>
</comment>
<gene>
    <name evidence="5" type="primary">BGAL3</name>
    <name evidence="5" type="ORF">MA16_Dca025108</name>
</gene>
<dbReference type="Gene3D" id="3.20.20.80">
    <property type="entry name" value="Glycosidases"/>
    <property type="match status" value="1"/>
</dbReference>
<evidence type="ECO:0000259" key="4">
    <source>
        <dbReference type="Pfam" id="PF01301"/>
    </source>
</evidence>
<organism evidence="5 6">
    <name type="scientific">Dendrobium catenatum</name>
    <dbReference type="NCBI Taxonomy" id="906689"/>
    <lineage>
        <taxon>Eukaryota</taxon>
        <taxon>Viridiplantae</taxon>
        <taxon>Streptophyta</taxon>
        <taxon>Embryophyta</taxon>
        <taxon>Tracheophyta</taxon>
        <taxon>Spermatophyta</taxon>
        <taxon>Magnoliopsida</taxon>
        <taxon>Liliopsida</taxon>
        <taxon>Asparagales</taxon>
        <taxon>Orchidaceae</taxon>
        <taxon>Epidendroideae</taxon>
        <taxon>Malaxideae</taxon>
        <taxon>Dendrobiinae</taxon>
        <taxon>Dendrobium</taxon>
    </lineage>
</organism>
<keyword evidence="6" id="KW-1185">Reference proteome</keyword>
<feature type="domain" description="Glycoside hydrolase 35 catalytic" evidence="4">
    <location>
        <begin position="5"/>
        <end position="40"/>
    </location>
</feature>
<protein>
    <recommendedName>
        <fullName evidence="3">beta-galactosidase</fullName>
        <ecNumber evidence="3">3.2.1.23</ecNumber>
    </recommendedName>
</protein>
<dbReference type="InterPro" id="IPR017853">
    <property type="entry name" value="GH"/>
</dbReference>
<comment type="similarity">
    <text evidence="2">Belongs to the glycosyl hydrolase 35 family.</text>
</comment>
<dbReference type="EMBL" id="KZ502291">
    <property type="protein sequence ID" value="PKU81033.1"/>
    <property type="molecule type" value="Genomic_DNA"/>
</dbReference>
<dbReference type="GO" id="GO:0004565">
    <property type="term" value="F:beta-galactosidase activity"/>
    <property type="evidence" value="ECO:0007669"/>
    <property type="project" value="UniProtKB-EC"/>
</dbReference>
<dbReference type="AlphaFoldDB" id="A0A2I0WZE9"/>
<dbReference type="PANTHER" id="PTHR23421">
    <property type="entry name" value="BETA-GALACTOSIDASE RELATED"/>
    <property type="match status" value="1"/>
</dbReference>
<evidence type="ECO:0000256" key="2">
    <source>
        <dbReference type="ARBA" id="ARBA00009809"/>
    </source>
</evidence>
<evidence type="ECO:0000256" key="1">
    <source>
        <dbReference type="ARBA" id="ARBA00001412"/>
    </source>
</evidence>
<dbReference type="Proteomes" id="UP000233837">
    <property type="component" value="Unassembled WGS sequence"/>
</dbReference>
<dbReference type="Pfam" id="PF01301">
    <property type="entry name" value="Glyco_hydro_35"/>
    <property type="match status" value="1"/>
</dbReference>
<sequence length="53" mass="6338">MFISAIGPYVCAEWNFCGFPVWLKYVPGINFRTDNRPFKFTICFISICLYFWD</sequence>
<proteinExistence type="inferred from homology"/>
<evidence type="ECO:0000256" key="3">
    <source>
        <dbReference type="ARBA" id="ARBA00012756"/>
    </source>
</evidence>
<evidence type="ECO:0000313" key="6">
    <source>
        <dbReference type="Proteomes" id="UP000233837"/>
    </source>
</evidence>
<dbReference type="GO" id="GO:0005975">
    <property type="term" value="P:carbohydrate metabolic process"/>
    <property type="evidence" value="ECO:0007669"/>
    <property type="project" value="InterPro"/>
</dbReference>
<dbReference type="STRING" id="906689.A0A2I0WZE9"/>
<evidence type="ECO:0000313" key="5">
    <source>
        <dbReference type="EMBL" id="PKU81033.1"/>
    </source>
</evidence>
<accession>A0A2I0WZE9</accession>
<dbReference type="EC" id="3.2.1.23" evidence="3"/>